<reference evidence="1 2" key="1">
    <citation type="journal article" date="2018" name="Front. Plant Sci.">
        <title>Red Clover (Trifolium pratense) and Zigzag Clover (T. medium) - A Picture of Genomic Similarities and Differences.</title>
        <authorList>
            <person name="Dluhosova J."/>
            <person name="Istvanek J."/>
            <person name="Nedelnik J."/>
            <person name="Repkova J."/>
        </authorList>
    </citation>
    <scope>NUCLEOTIDE SEQUENCE [LARGE SCALE GENOMIC DNA]</scope>
    <source>
        <strain evidence="2">cv. 10/8</strain>
        <tissue evidence="1">Leaf</tissue>
    </source>
</reference>
<evidence type="ECO:0000313" key="2">
    <source>
        <dbReference type="Proteomes" id="UP000265520"/>
    </source>
</evidence>
<protein>
    <submittedName>
        <fullName evidence="1">Uncharacterized protein</fullName>
    </submittedName>
</protein>
<accession>A0A392TGP3</accession>
<dbReference type="Proteomes" id="UP000265520">
    <property type="component" value="Unassembled WGS sequence"/>
</dbReference>
<sequence>WRIFMRVLNPKLFTEM</sequence>
<dbReference type="AlphaFoldDB" id="A0A392TGP3"/>
<feature type="non-terminal residue" evidence="1">
    <location>
        <position position="1"/>
    </location>
</feature>
<evidence type="ECO:0000313" key="1">
    <source>
        <dbReference type="EMBL" id="MCI59587.1"/>
    </source>
</evidence>
<organism evidence="1 2">
    <name type="scientific">Trifolium medium</name>
    <dbReference type="NCBI Taxonomy" id="97028"/>
    <lineage>
        <taxon>Eukaryota</taxon>
        <taxon>Viridiplantae</taxon>
        <taxon>Streptophyta</taxon>
        <taxon>Embryophyta</taxon>
        <taxon>Tracheophyta</taxon>
        <taxon>Spermatophyta</taxon>
        <taxon>Magnoliopsida</taxon>
        <taxon>eudicotyledons</taxon>
        <taxon>Gunneridae</taxon>
        <taxon>Pentapetalae</taxon>
        <taxon>rosids</taxon>
        <taxon>fabids</taxon>
        <taxon>Fabales</taxon>
        <taxon>Fabaceae</taxon>
        <taxon>Papilionoideae</taxon>
        <taxon>50 kb inversion clade</taxon>
        <taxon>NPAAA clade</taxon>
        <taxon>Hologalegina</taxon>
        <taxon>IRL clade</taxon>
        <taxon>Trifolieae</taxon>
        <taxon>Trifolium</taxon>
    </lineage>
</organism>
<comment type="caution">
    <text evidence="1">The sequence shown here is derived from an EMBL/GenBank/DDBJ whole genome shotgun (WGS) entry which is preliminary data.</text>
</comment>
<name>A0A392TGP3_9FABA</name>
<dbReference type="EMBL" id="LXQA010566453">
    <property type="protein sequence ID" value="MCI59587.1"/>
    <property type="molecule type" value="Genomic_DNA"/>
</dbReference>
<proteinExistence type="predicted"/>
<keyword evidence="2" id="KW-1185">Reference proteome</keyword>